<evidence type="ECO:0000313" key="1">
    <source>
        <dbReference type="EMBL" id="PSR32524.1"/>
    </source>
</evidence>
<name>A0A2T2XDC4_9FIRM</name>
<dbReference type="PANTHER" id="PTHR42924">
    <property type="entry name" value="EXONUCLEASE"/>
    <property type="match status" value="1"/>
</dbReference>
<dbReference type="InterPro" id="IPR016195">
    <property type="entry name" value="Pol/histidinol_Pase-like"/>
</dbReference>
<proteinExistence type="predicted"/>
<dbReference type="GO" id="GO:0004534">
    <property type="term" value="F:5'-3' RNA exonuclease activity"/>
    <property type="evidence" value="ECO:0007669"/>
    <property type="project" value="TreeGrafter"/>
</dbReference>
<evidence type="ECO:0000313" key="2">
    <source>
        <dbReference type="Proteomes" id="UP000242972"/>
    </source>
</evidence>
<sequence>MNKSPVWFEYSMAVHVHSRYSDGSGTVPAILQDAQANHVDILMLTDHDTRQGAEDPGEGYFGRTLLLVGAEITPPQNHLLVMFVDHLAHPEEAWADIVDRISSQGGLSFVAHPNDRGNPTLRLPSYRWSEREVRGFTGVEIWNHLSHWSDGIKGIASGLQSLWNPVRGLDRPRPEDLELWDQLAQESLSKGQSGAVGIGGVDAHAALIGWRRLSFKVFPYRISFRTIRTQVYLTEPLTRDLVRDRELIKDALRSGRCAVMAYHVGTEKGFRLWAETPEKSWAMGETVTWSENLRLKATSPVPAIWRLLRNGNLVSTTRGHLLDQALDGPGVYRVELLRGPRQKGWLYPNPIYVIGA</sequence>
<accession>A0A2T2XDC4</accession>
<reference evidence="1 2" key="1">
    <citation type="journal article" date="2014" name="BMC Genomics">
        <title>Comparison of environmental and isolate Sulfobacillus genomes reveals diverse carbon, sulfur, nitrogen, and hydrogen metabolisms.</title>
        <authorList>
            <person name="Justice N.B."/>
            <person name="Norman A."/>
            <person name="Brown C.T."/>
            <person name="Singh A."/>
            <person name="Thomas B.C."/>
            <person name="Banfield J.F."/>
        </authorList>
    </citation>
    <scope>NUCLEOTIDE SEQUENCE [LARGE SCALE GENOMIC DNA]</scope>
    <source>
        <strain evidence="1">AMDSBA4</strain>
    </source>
</reference>
<dbReference type="AlphaFoldDB" id="A0A2T2XDC4"/>
<gene>
    <name evidence="1" type="ORF">C7B46_13970</name>
</gene>
<dbReference type="SUPFAM" id="SSF89550">
    <property type="entry name" value="PHP domain-like"/>
    <property type="match status" value="1"/>
</dbReference>
<dbReference type="PANTHER" id="PTHR42924:SF3">
    <property type="entry name" value="POLYMERASE_HISTIDINOL PHOSPHATASE N-TERMINAL DOMAIN-CONTAINING PROTEIN"/>
    <property type="match status" value="1"/>
</dbReference>
<dbReference type="Gene3D" id="3.20.20.140">
    <property type="entry name" value="Metal-dependent hydrolases"/>
    <property type="match status" value="1"/>
</dbReference>
<comment type="caution">
    <text evidence="1">The sequence shown here is derived from an EMBL/GenBank/DDBJ whole genome shotgun (WGS) entry which is preliminary data.</text>
</comment>
<dbReference type="Proteomes" id="UP000242972">
    <property type="component" value="Unassembled WGS sequence"/>
</dbReference>
<protein>
    <submittedName>
        <fullName evidence="1">Phosphoesterase</fullName>
    </submittedName>
</protein>
<dbReference type="GO" id="GO:0035312">
    <property type="term" value="F:5'-3' DNA exonuclease activity"/>
    <property type="evidence" value="ECO:0007669"/>
    <property type="project" value="TreeGrafter"/>
</dbReference>
<dbReference type="InterPro" id="IPR052018">
    <property type="entry name" value="PHP_domain"/>
</dbReference>
<dbReference type="EMBL" id="PXYW01000038">
    <property type="protein sequence ID" value="PSR32524.1"/>
    <property type="molecule type" value="Genomic_DNA"/>
</dbReference>
<organism evidence="1 2">
    <name type="scientific">Sulfobacillus benefaciens</name>
    <dbReference type="NCBI Taxonomy" id="453960"/>
    <lineage>
        <taxon>Bacteria</taxon>
        <taxon>Bacillati</taxon>
        <taxon>Bacillota</taxon>
        <taxon>Clostridia</taxon>
        <taxon>Eubacteriales</taxon>
        <taxon>Clostridiales Family XVII. Incertae Sedis</taxon>
        <taxon>Sulfobacillus</taxon>
    </lineage>
</organism>